<comment type="subcellular location">
    <subcellularLocation>
        <location evidence="1">Membrane</location>
        <topology evidence="1">Multi-pass membrane protein</topology>
    </subcellularLocation>
</comment>
<keyword evidence="7" id="KW-1185">Reference proteome</keyword>
<evidence type="ECO:0000256" key="4">
    <source>
        <dbReference type="ARBA" id="ARBA00023136"/>
    </source>
</evidence>
<feature type="transmembrane region" description="Helical" evidence="5">
    <location>
        <begin position="48"/>
        <end position="65"/>
    </location>
</feature>
<evidence type="ECO:0008006" key="8">
    <source>
        <dbReference type="Google" id="ProtNLM"/>
    </source>
</evidence>
<dbReference type="EMBL" id="CAUEEQ010057573">
    <property type="protein sequence ID" value="CAJ0963433.1"/>
    <property type="molecule type" value="Genomic_DNA"/>
</dbReference>
<sequence>MDEAVLFFSYQEVVTLTVFLLMALSWFTRDPGFIPGWDSLFGLKGYKSDATSAILFGFLLFIIPGRKPSWWWCRLKGNIGGLSTALQNAVDKPLMPVGLPHRDFRGDRFPKIYQVRYRTNEPNQF</sequence>
<protein>
    <recommendedName>
        <fullName evidence="8">ATP synthase F0 subunit 8</fullName>
    </recommendedName>
</protein>
<proteinExistence type="predicted"/>
<keyword evidence="2 5" id="KW-0812">Transmembrane</keyword>
<evidence type="ECO:0000256" key="3">
    <source>
        <dbReference type="ARBA" id="ARBA00022989"/>
    </source>
</evidence>
<evidence type="ECO:0000256" key="2">
    <source>
        <dbReference type="ARBA" id="ARBA00022692"/>
    </source>
</evidence>
<organism evidence="6 7">
    <name type="scientific">Ranitomeya imitator</name>
    <name type="common">mimic poison frog</name>
    <dbReference type="NCBI Taxonomy" id="111125"/>
    <lineage>
        <taxon>Eukaryota</taxon>
        <taxon>Metazoa</taxon>
        <taxon>Chordata</taxon>
        <taxon>Craniata</taxon>
        <taxon>Vertebrata</taxon>
        <taxon>Euteleostomi</taxon>
        <taxon>Amphibia</taxon>
        <taxon>Batrachia</taxon>
        <taxon>Anura</taxon>
        <taxon>Neobatrachia</taxon>
        <taxon>Hyloidea</taxon>
        <taxon>Dendrobatidae</taxon>
        <taxon>Dendrobatinae</taxon>
        <taxon>Ranitomeya</taxon>
    </lineage>
</organism>
<feature type="transmembrane region" description="Helical" evidence="5">
    <location>
        <begin position="7"/>
        <end position="28"/>
    </location>
</feature>
<dbReference type="Proteomes" id="UP001176940">
    <property type="component" value="Unassembled WGS sequence"/>
</dbReference>
<comment type="caution">
    <text evidence="6">The sequence shown here is derived from an EMBL/GenBank/DDBJ whole genome shotgun (WGS) entry which is preliminary data.</text>
</comment>
<evidence type="ECO:0000256" key="1">
    <source>
        <dbReference type="ARBA" id="ARBA00004141"/>
    </source>
</evidence>
<evidence type="ECO:0000313" key="7">
    <source>
        <dbReference type="Proteomes" id="UP001176940"/>
    </source>
</evidence>
<evidence type="ECO:0000256" key="5">
    <source>
        <dbReference type="SAM" id="Phobius"/>
    </source>
</evidence>
<accession>A0ABN9MBD9</accession>
<keyword evidence="3 5" id="KW-1133">Transmembrane helix</keyword>
<reference evidence="6" key="1">
    <citation type="submission" date="2023-07" db="EMBL/GenBank/DDBJ databases">
        <authorList>
            <person name="Stuckert A."/>
        </authorList>
    </citation>
    <scope>NUCLEOTIDE SEQUENCE</scope>
</reference>
<name>A0ABN9MBD9_9NEOB</name>
<dbReference type="PANTHER" id="PTHR10283">
    <property type="entry name" value="SOLUTE CARRIER FAMILY 13 MEMBER"/>
    <property type="match status" value="1"/>
</dbReference>
<evidence type="ECO:0000313" key="6">
    <source>
        <dbReference type="EMBL" id="CAJ0963433.1"/>
    </source>
</evidence>
<gene>
    <name evidence="6" type="ORF">RIMI_LOCUS18668249</name>
</gene>
<dbReference type="PANTHER" id="PTHR10283:SF137">
    <property type="entry name" value="SLC13A4 PROTEIN"/>
    <property type="match status" value="1"/>
</dbReference>
<keyword evidence="4 5" id="KW-0472">Membrane</keyword>